<dbReference type="SUPFAM" id="SSF56176">
    <property type="entry name" value="FAD-binding/transporter-associated domain-like"/>
    <property type="match status" value="1"/>
</dbReference>
<gene>
    <name evidence="3" type="ORF">SM116_03525</name>
</gene>
<dbReference type="InterPro" id="IPR007173">
    <property type="entry name" value="ALO_C"/>
</dbReference>
<sequence>MSAQTNWAGTHTYAGRIETPRSIEEIQRIVGSAQRVRALGTRHSFNDIADSELLVSLEDMPADIEVDEDASTARVAAQLPFALVAAAVDERGLALHNLGSLPHISVGGATATATHGSGLHNGNLSTAVVGLEFVTADAGILRIDRRDERFAGAVVHLGALGVVTHLTLGLEPRYDVRQDVYLGVPWEEVLGDPVGVFGAAYSVSVFTHWAGDRTDQVWLKARLDDGDLPVADVWRGGTRSVGPIGPVGPVDEDDNTTVQGVRGSWHARLPHFRFDTQPSAQGDEIQTEYFVGLEDAASALSALRELADRIDPLLIITELRTVAADDLWLSTAYERNSLAIHFTWHSRPAEVTAILPEIEAALAPFAPRPHWGKWFAEAHANARYPRFDDAVELMTELDPTGVFRNPYTERVLGLG</sequence>
<dbReference type="Gene3D" id="3.30.43.10">
    <property type="entry name" value="Uridine Diphospho-n-acetylenolpyruvylglucosamine Reductase, domain 2"/>
    <property type="match status" value="1"/>
</dbReference>
<dbReference type="InterPro" id="IPR010031">
    <property type="entry name" value="FAD_lactone_oxidase-like"/>
</dbReference>
<dbReference type="InterPro" id="IPR016169">
    <property type="entry name" value="FAD-bd_PCMH_sub2"/>
</dbReference>
<evidence type="ECO:0000313" key="3">
    <source>
        <dbReference type="EMBL" id="WPR90373.1"/>
    </source>
</evidence>
<evidence type="ECO:0000313" key="4">
    <source>
        <dbReference type="Proteomes" id="UP001323798"/>
    </source>
</evidence>
<name>A0ABZ0SNY7_9MICO</name>
<protein>
    <submittedName>
        <fullName evidence="3">FAD-binding protein</fullName>
    </submittedName>
</protein>
<reference evidence="3 4" key="1">
    <citation type="submission" date="2023-11" db="EMBL/GenBank/DDBJ databases">
        <title>Genome sequence of Microbacterium rhizosphaerae KACC 19337.</title>
        <authorList>
            <person name="Choi H."/>
            <person name="Kim S."/>
            <person name="Kim Y."/>
            <person name="Kwon S.-W."/>
            <person name="Heo J."/>
        </authorList>
    </citation>
    <scope>NUCLEOTIDE SEQUENCE [LARGE SCALE GENOMIC DNA]</scope>
    <source>
        <strain evidence="3 4">KACC 19337</strain>
    </source>
</reference>
<dbReference type="RefSeq" id="WP_320943085.1">
    <property type="nucleotide sequence ID" value="NZ_BAABEU010000011.1"/>
</dbReference>
<dbReference type="Gene3D" id="3.30.70.2520">
    <property type="match status" value="1"/>
</dbReference>
<dbReference type="Proteomes" id="UP001323798">
    <property type="component" value="Chromosome"/>
</dbReference>
<dbReference type="InterPro" id="IPR016171">
    <property type="entry name" value="Vanillyl_alc_oxidase_C-sub2"/>
</dbReference>
<dbReference type="PANTHER" id="PTHR43762">
    <property type="entry name" value="L-GULONOLACTONE OXIDASE"/>
    <property type="match status" value="1"/>
</dbReference>
<dbReference type="PANTHER" id="PTHR43762:SF1">
    <property type="entry name" value="D-ARABINONO-1,4-LACTONE OXIDASE"/>
    <property type="match status" value="1"/>
</dbReference>
<dbReference type="Pfam" id="PF01565">
    <property type="entry name" value="FAD_binding_4"/>
    <property type="match status" value="1"/>
</dbReference>
<evidence type="ECO:0000256" key="1">
    <source>
        <dbReference type="ARBA" id="ARBA00023002"/>
    </source>
</evidence>
<dbReference type="InterPro" id="IPR016167">
    <property type="entry name" value="FAD-bd_PCMH_sub1"/>
</dbReference>
<dbReference type="InterPro" id="IPR016166">
    <property type="entry name" value="FAD-bd_PCMH"/>
</dbReference>
<proteinExistence type="predicted"/>
<keyword evidence="1" id="KW-0560">Oxidoreductase</keyword>
<dbReference type="Gene3D" id="3.30.70.2530">
    <property type="match status" value="1"/>
</dbReference>
<dbReference type="PROSITE" id="PS51387">
    <property type="entry name" value="FAD_PCMH"/>
    <property type="match status" value="1"/>
</dbReference>
<dbReference type="InterPro" id="IPR006094">
    <property type="entry name" value="Oxid_FAD_bind_N"/>
</dbReference>
<dbReference type="PIRSF" id="PIRSF000136">
    <property type="entry name" value="LGO_GLO"/>
    <property type="match status" value="1"/>
</dbReference>
<evidence type="ECO:0000259" key="2">
    <source>
        <dbReference type="PROSITE" id="PS51387"/>
    </source>
</evidence>
<dbReference type="EMBL" id="CP139368">
    <property type="protein sequence ID" value="WPR90373.1"/>
    <property type="molecule type" value="Genomic_DNA"/>
</dbReference>
<organism evidence="3 4">
    <name type="scientific">Microbacterium rhizosphaerae</name>
    <dbReference type="NCBI Taxonomy" id="1678237"/>
    <lineage>
        <taxon>Bacteria</taxon>
        <taxon>Bacillati</taxon>
        <taxon>Actinomycetota</taxon>
        <taxon>Actinomycetes</taxon>
        <taxon>Micrococcales</taxon>
        <taxon>Microbacteriaceae</taxon>
        <taxon>Microbacterium</taxon>
    </lineage>
</organism>
<dbReference type="Pfam" id="PF04030">
    <property type="entry name" value="ALO"/>
    <property type="match status" value="1"/>
</dbReference>
<dbReference type="Gene3D" id="1.10.45.10">
    <property type="entry name" value="Vanillyl-alcohol Oxidase, Chain A, domain 4"/>
    <property type="match status" value="1"/>
</dbReference>
<feature type="domain" description="FAD-binding PCMH-type" evidence="2">
    <location>
        <begin position="10"/>
        <end position="173"/>
    </location>
</feature>
<dbReference type="InterPro" id="IPR036318">
    <property type="entry name" value="FAD-bd_PCMH-like_sf"/>
</dbReference>
<keyword evidence="4" id="KW-1185">Reference proteome</keyword>
<dbReference type="Gene3D" id="3.30.465.10">
    <property type="match status" value="1"/>
</dbReference>
<accession>A0ABZ0SNY7</accession>